<protein>
    <recommendedName>
        <fullName evidence="3">NADAR domain-containing protein</fullName>
    </recommendedName>
</protein>
<dbReference type="HOGENOM" id="CLU_084247_3_1_3"/>
<dbReference type="NCBIfam" id="TIGR02464">
    <property type="entry name" value="ribofla_fusion"/>
    <property type="match status" value="1"/>
</dbReference>
<dbReference type="STRING" id="1173022.Cri9333_2447"/>
<gene>
    <name evidence="4" type="ORF">Cri9333_2447</name>
</gene>
<dbReference type="Pfam" id="PF08719">
    <property type="entry name" value="NADAR"/>
    <property type="match status" value="1"/>
</dbReference>
<dbReference type="SUPFAM" id="SSF143990">
    <property type="entry name" value="YbiA-like"/>
    <property type="match status" value="1"/>
</dbReference>
<dbReference type="Proteomes" id="UP000010472">
    <property type="component" value="Chromosome"/>
</dbReference>
<dbReference type="OrthoDB" id="67297at2"/>
<dbReference type="eggNOG" id="COG3236">
    <property type="taxonomic scope" value="Bacteria"/>
</dbReference>
<dbReference type="PATRIC" id="fig|1173022.3.peg.2644"/>
<evidence type="ECO:0000313" key="4">
    <source>
        <dbReference type="EMBL" id="AFZ13314.1"/>
    </source>
</evidence>
<dbReference type="InterPro" id="IPR012816">
    <property type="entry name" value="NADAR"/>
</dbReference>
<accession>K9W0J8</accession>
<comment type="catalytic activity">
    <reaction evidence="2">
        <text>2,5-diamino-6-hydroxy-4-(5-phosphoribosylamino)-pyrimidine + H2O = 2,5,6-triamino-4-hydroxypyrimidine + D-ribose 5-phosphate</text>
        <dbReference type="Rhea" id="RHEA:23436"/>
        <dbReference type="ChEBI" id="CHEBI:15377"/>
        <dbReference type="ChEBI" id="CHEBI:58614"/>
        <dbReference type="ChEBI" id="CHEBI:78346"/>
        <dbReference type="ChEBI" id="CHEBI:137796"/>
    </reaction>
</comment>
<organism evidence="4 5">
    <name type="scientific">Crinalium epipsammum PCC 9333</name>
    <dbReference type="NCBI Taxonomy" id="1173022"/>
    <lineage>
        <taxon>Bacteria</taxon>
        <taxon>Bacillati</taxon>
        <taxon>Cyanobacteriota</taxon>
        <taxon>Cyanophyceae</taxon>
        <taxon>Gomontiellales</taxon>
        <taxon>Gomontiellaceae</taxon>
        <taxon>Crinalium</taxon>
    </lineage>
</organism>
<evidence type="ECO:0000313" key="5">
    <source>
        <dbReference type="Proteomes" id="UP000010472"/>
    </source>
</evidence>
<dbReference type="CDD" id="cd15457">
    <property type="entry name" value="NADAR"/>
    <property type="match status" value="1"/>
</dbReference>
<reference evidence="4 5" key="1">
    <citation type="submission" date="2012-06" db="EMBL/GenBank/DDBJ databases">
        <title>Finished chromosome of genome of Crinalium epipsammum PCC 9333.</title>
        <authorList>
            <consortium name="US DOE Joint Genome Institute"/>
            <person name="Gugger M."/>
            <person name="Coursin T."/>
            <person name="Rippka R."/>
            <person name="Tandeau De Marsac N."/>
            <person name="Huntemann M."/>
            <person name="Wei C.-L."/>
            <person name="Han J."/>
            <person name="Detter J.C."/>
            <person name="Han C."/>
            <person name="Tapia R."/>
            <person name="Davenport K."/>
            <person name="Daligault H."/>
            <person name="Erkkila T."/>
            <person name="Gu W."/>
            <person name="Munk A.C.C."/>
            <person name="Teshima H."/>
            <person name="Xu Y."/>
            <person name="Chain P."/>
            <person name="Chen A."/>
            <person name="Krypides N."/>
            <person name="Mavromatis K."/>
            <person name="Markowitz V."/>
            <person name="Szeto E."/>
            <person name="Ivanova N."/>
            <person name="Mikhailova N."/>
            <person name="Ovchinnikova G."/>
            <person name="Pagani I."/>
            <person name="Pati A."/>
            <person name="Goodwin L."/>
            <person name="Peters L."/>
            <person name="Pitluck S."/>
            <person name="Woyke T."/>
            <person name="Kerfeld C."/>
        </authorList>
    </citation>
    <scope>NUCLEOTIDE SEQUENCE [LARGE SCALE GENOMIC DNA]</scope>
    <source>
        <strain evidence="4 5">PCC 9333</strain>
    </source>
</reference>
<name>K9W0J8_9CYAN</name>
<dbReference type="RefSeq" id="WP_015203428.1">
    <property type="nucleotide sequence ID" value="NC_019753.1"/>
</dbReference>
<evidence type="ECO:0000259" key="3">
    <source>
        <dbReference type="Pfam" id="PF08719"/>
    </source>
</evidence>
<dbReference type="AlphaFoldDB" id="K9W0J8"/>
<dbReference type="EMBL" id="CP003620">
    <property type="protein sequence ID" value="AFZ13314.1"/>
    <property type="molecule type" value="Genomic_DNA"/>
</dbReference>
<evidence type="ECO:0000256" key="2">
    <source>
        <dbReference type="ARBA" id="ARBA00000751"/>
    </source>
</evidence>
<keyword evidence="5" id="KW-1185">Reference proteome</keyword>
<dbReference type="KEGG" id="cep:Cri9333_2447"/>
<evidence type="ECO:0000256" key="1">
    <source>
        <dbReference type="ARBA" id="ARBA00000022"/>
    </source>
</evidence>
<sequence>MTIYFYKVDAPYGCFSNFSPHPIYLDGQDWSTVEHYYQSQKFVGTENQDLISVIRVAKTPEIAASLGRDRTKKTRLNWEQIKPQIMRQAVLQKFLIHLDIQAVLLATGDEIIVEDSPKDYFWGCGSDKTGQNQLGKILMSVRHEIKLHNQHQK</sequence>
<comment type="catalytic activity">
    <reaction evidence="1">
        <text>5-amino-6-(5-phospho-D-ribosylamino)uracil + H2O = 5,6-diaminouracil + D-ribose 5-phosphate</text>
        <dbReference type="Rhea" id="RHEA:55020"/>
        <dbReference type="ChEBI" id="CHEBI:15377"/>
        <dbReference type="ChEBI" id="CHEBI:46252"/>
        <dbReference type="ChEBI" id="CHEBI:58453"/>
        <dbReference type="ChEBI" id="CHEBI:78346"/>
    </reaction>
</comment>
<feature type="domain" description="NADAR" evidence="3">
    <location>
        <begin position="4"/>
        <end position="146"/>
    </location>
</feature>
<proteinExistence type="predicted"/>
<dbReference type="Gene3D" id="1.10.357.40">
    <property type="entry name" value="YbiA-like"/>
    <property type="match status" value="1"/>
</dbReference>
<dbReference type="InterPro" id="IPR037238">
    <property type="entry name" value="YbiA-like_sf"/>
</dbReference>